<dbReference type="GO" id="GO:0030132">
    <property type="term" value="C:clathrin coat of coated pit"/>
    <property type="evidence" value="ECO:0007669"/>
    <property type="project" value="InterPro"/>
</dbReference>
<comment type="similarity">
    <text evidence="1 6">Belongs to the clathrin heavy chain family.</text>
</comment>
<dbReference type="OMA" id="HCYDLLH"/>
<evidence type="ECO:0000256" key="3">
    <source>
        <dbReference type="ARBA" id="ARBA00023136"/>
    </source>
</evidence>
<dbReference type="KEGG" id="erc:Ecym_1212"/>
<dbReference type="InterPro" id="IPR016024">
    <property type="entry name" value="ARM-type_fold"/>
</dbReference>
<dbReference type="GO" id="GO:0032051">
    <property type="term" value="F:clathrin light chain binding"/>
    <property type="evidence" value="ECO:0007669"/>
    <property type="project" value="InterPro"/>
</dbReference>
<dbReference type="InterPro" id="IPR016341">
    <property type="entry name" value="Clathrin_heavy_chain"/>
</dbReference>
<dbReference type="Gene3D" id="1.25.40.10">
    <property type="entry name" value="Tetratricopeptide repeat domain"/>
    <property type="match status" value="4"/>
</dbReference>
<dbReference type="GO" id="GO:0006898">
    <property type="term" value="P:receptor-mediated endocytosis"/>
    <property type="evidence" value="ECO:0007669"/>
    <property type="project" value="TreeGrafter"/>
</dbReference>
<dbReference type="GO" id="GO:0030130">
    <property type="term" value="C:clathrin coat of trans-Golgi network vesicle"/>
    <property type="evidence" value="ECO:0007669"/>
    <property type="project" value="InterPro"/>
</dbReference>
<dbReference type="Pfam" id="PF13838">
    <property type="entry name" value="Clathrin_H_link"/>
    <property type="match status" value="1"/>
</dbReference>
<keyword evidence="4 6" id="KW-0168">Coated pit</keyword>
<dbReference type="Gene3D" id="2.130.10.110">
    <property type="entry name" value="Clathrin heavy-chain terminal domain"/>
    <property type="match status" value="1"/>
</dbReference>
<feature type="repeat" description="CHCR" evidence="7">
    <location>
        <begin position="543"/>
        <end position="689"/>
    </location>
</feature>
<dbReference type="SUPFAM" id="SSF50989">
    <property type="entry name" value="Clathrin heavy-chain terminal domain"/>
    <property type="match status" value="1"/>
</dbReference>
<dbReference type="InParanoid" id="G8JMZ5"/>
<keyword evidence="2" id="KW-0677">Repeat</keyword>
<feature type="repeat" description="CHCR" evidence="7">
    <location>
        <begin position="1134"/>
        <end position="1275"/>
    </location>
</feature>
<dbReference type="InterPro" id="IPR011990">
    <property type="entry name" value="TPR-like_helical_dom_sf"/>
</dbReference>
<keyword evidence="10" id="KW-1185">Reference proteome</keyword>
<evidence type="ECO:0000259" key="8">
    <source>
        <dbReference type="Pfam" id="PF09268"/>
    </source>
</evidence>
<dbReference type="InterPro" id="IPR015348">
    <property type="entry name" value="Clathrin_H-chain_linker_core"/>
</dbReference>
<evidence type="ECO:0000313" key="10">
    <source>
        <dbReference type="Proteomes" id="UP000006790"/>
    </source>
</evidence>
<evidence type="ECO:0000256" key="6">
    <source>
        <dbReference type="PIRNR" id="PIRNR002290"/>
    </source>
</evidence>
<evidence type="ECO:0000256" key="5">
    <source>
        <dbReference type="ARBA" id="ARBA00023329"/>
    </source>
</evidence>
<dbReference type="FunFam" id="1.25.40.10:FF:000001">
    <property type="entry name" value="Clathrin heavy chain"/>
    <property type="match status" value="1"/>
</dbReference>
<feature type="repeat" description="CHCR" evidence="7">
    <location>
        <begin position="692"/>
        <end position="834"/>
    </location>
</feature>
<comment type="subcellular location">
    <subcellularLocation>
        <location evidence="6">Cytoplasmic vesicle membrane</location>
        <topology evidence="6">Peripheral membrane protein</topology>
        <orientation evidence="6">Cytoplasmic side</orientation>
    </subcellularLocation>
    <subcellularLocation>
        <location evidence="6">Membrane</location>
        <location evidence="6">Coated pit</location>
        <topology evidence="6">Peripheral membrane protein</topology>
        <orientation evidence="6">Cytoplasmic side</orientation>
    </subcellularLocation>
</comment>
<dbReference type="GO" id="GO:0005829">
    <property type="term" value="C:cytosol"/>
    <property type="evidence" value="ECO:0007669"/>
    <property type="project" value="GOC"/>
</dbReference>
<keyword evidence="3 6" id="KW-0472">Membrane</keyword>
<dbReference type="SUPFAM" id="SSF48371">
    <property type="entry name" value="ARM repeat"/>
    <property type="match status" value="6"/>
</dbReference>
<evidence type="ECO:0000313" key="9">
    <source>
        <dbReference type="EMBL" id="AET37459.1"/>
    </source>
</evidence>
<reference evidence="10" key="1">
    <citation type="journal article" date="2012" name="G3 (Bethesda)">
        <title>Pichia sorbitophila, an interspecies yeast hybrid reveals early steps of genome resolution following polyploidization.</title>
        <authorList>
            <person name="Leh Louis V."/>
            <person name="Despons L."/>
            <person name="Friedrich A."/>
            <person name="Martin T."/>
            <person name="Durrens P."/>
            <person name="Casaregola S."/>
            <person name="Neuveglise C."/>
            <person name="Fairhead C."/>
            <person name="Marck C."/>
            <person name="Cruz J.A."/>
            <person name="Straub M.L."/>
            <person name="Kugler V."/>
            <person name="Sacerdot C."/>
            <person name="Uzunov Z."/>
            <person name="Thierry A."/>
            <person name="Weiss S."/>
            <person name="Bleykasten C."/>
            <person name="De Montigny J."/>
            <person name="Jacques N."/>
            <person name="Jung P."/>
            <person name="Lemaire M."/>
            <person name="Mallet S."/>
            <person name="Morel G."/>
            <person name="Richard G.F."/>
            <person name="Sarkar A."/>
            <person name="Savel G."/>
            <person name="Schacherer J."/>
            <person name="Seret M.L."/>
            <person name="Talla E."/>
            <person name="Samson G."/>
            <person name="Jubin C."/>
            <person name="Poulain J."/>
            <person name="Vacherie B."/>
            <person name="Barbe V."/>
            <person name="Pelletier E."/>
            <person name="Sherman D.J."/>
            <person name="Westhof E."/>
            <person name="Weissenbach J."/>
            <person name="Baret P.V."/>
            <person name="Wincker P."/>
            <person name="Gaillardin C."/>
            <person name="Dujon B."/>
            <person name="Souciet J.L."/>
        </authorList>
    </citation>
    <scope>NUCLEOTIDE SEQUENCE [LARGE SCALE GENOMIC DNA]</scope>
    <source>
        <strain evidence="10">CBS 270.75 / DBVPG 7215 / KCTC 17166 / NRRL Y-17582</strain>
    </source>
</reference>
<dbReference type="Pfam" id="PF09268">
    <property type="entry name" value="Clathrin-link"/>
    <property type="match status" value="1"/>
</dbReference>
<protein>
    <recommendedName>
        <fullName evidence="6">Clathrin heavy chain</fullName>
    </recommendedName>
</protein>
<keyword evidence="5 6" id="KW-0968">Cytoplasmic vesicle</keyword>
<dbReference type="Gene3D" id="1.25.40.730">
    <property type="match status" value="1"/>
</dbReference>
<dbReference type="PROSITE" id="PS50236">
    <property type="entry name" value="CHCR"/>
    <property type="match status" value="7"/>
</dbReference>
<dbReference type="InterPro" id="IPR000547">
    <property type="entry name" value="Clathrin_H-chain/VPS_repeat"/>
</dbReference>
<feature type="repeat" description="CHCR" evidence="7">
    <location>
        <begin position="1280"/>
        <end position="1426"/>
    </location>
</feature>
<dbReference type="InterPro" id="IPR055358">
    <property type="entry name" value="CHCR"/>
</dbReference>
<dbReference type="FunFam" id="1.25.40.10:FF:000082">
    <property type="entry name" value="Clathrin heavy chain"/>
    <property type="match status" value="1"/>
</dbReference>
<feature type="domain" description="Clathrin heavy chain linker core motif" evidence="8">
    <location>
        <begin position="339"/>
        <end position="360"/>
    </location>
</feature>
<dbReference type="OrthoDB" id="2113814at2759"/>
<feature type="repeat" description="CHCR" evidence="7">
    <location>
        <begin position="985"/>
        <end position="1130"/>
    </location>
</feature>
<comment type="function">
    <text evidence="6">Clathrin is the major protein of the polyhedral coat of coated pits and vesicles.</text>
</comment>
<dbReference type="PANTHER" id="PTHR10292:SF1">
    <property type="entry name" value="CLATHRIN HEAVY CHAIN"/>
    <property type="match status" value="1"/>
</dbReference>
<proteinExistence type="inferred from homology"/>
<dbReference type="HOGENOM" id="CLU_002136_0_0_1"/>
<dbReference type="GO" id="GO:0005198">
    <property type="term" value="F:structural molecule activity"/>
    <property type="evidence" value="ECO:0007669"/>
    <property type="project" value="InterPro"/>
</dbReference>
<dbReference type="PANTHER" id="PTHR10292">
    <property type="entry name" value="CLATHRIN HEAVY CHAIN RELATED"/>
    <property type="match status" value="1"/>
</dbReference>
<dbReference type="GO" id="GO:0006886">
    <property type="term" value="P:intracellular protein transport"/>
    <property type="evidence" value="ECO:0007669"/>
    <property type="project" value="UniProtKB-UniRule"/>
</dbReference>
<name>G8JMZ5_ERECY</name>
<accession>G8JMZ5</accession>
<dbReference type="GO" id="GO:0030479">
    <property type="term" value="C:actin cortical patch"/>
    <property type="evidence" value="ECO:0007669"/>
    <property type="project" value="TreeGrafter"/>
</dbReference>
<feature type="repeat" description="CHCR" evidence="7">
    <location>
        <begin position="839"/>
        <end position="978"/>
    </location>
</feature>
<dbReference type="GO" id="GO:0030866">
    <property type="term" value="P:cortical actin cytoskeleton organization"/>
    <property type="evidence" value="ECO:0007669"/>
    <property type="project" value="EnsemblFungi"/>
</dbReference>
<dbReference type="RefSeq" id="XP_003644276.1">
    <property type="nucleotide sequence ID" value="XM_003644228.1"/>
</dbReference>
<dbReference type="STRING" id="931890.G8JMZ5"/>
<evidence type="ECO:0000256" key="7">
    <source>
        <dbReference type="PROSITE-ProRule" id="PRU01006"/>
    </source>
</evidence>
<evidence type="ECO:0000256" key="1">
    <source>
        <dbReference type="ARBA" id="ARBA00009535"/>
    </source>
</evidence>
<dbReference type="FunFam" id="2.130.10.110:FF:000003">
    <property type="entry name" value="Clathrin heavy chain"/>
    <property type="match status" value="1"/>
</dbReference>
<dbReference type="FunCoup" id="G8JMZ5">
    <property type="interactions" value="1254"/>
</dbReference>
<evidence type="ECO:0000256" key="4">
    <source>
        <dbReference type="ARBA" id="ARBA00023176"/>
    </source>
</evidence>
<dbReference type="PIRSF" id="PIRSF002290">
    <property type="entry name" value="Clathrin_H_chain"/>
    <property type="match status" value="1"/>
</dbReference>
<dbReference type="EMBL" id="CP002497">
    <property type="protein sequence ID" value="AET37459.1"/>
    <property type="molecule type" value="Genomic_DNA"/>
</dbReference>
<dbReference type="FunFam" id="1.25.40.10:FF:000002">
    <property type="entry name" value="Clathrin heavy chain"/>
    <property type="match status" value="1"/>
</dbReference>
<sequence>MSDLPIEFTELVDLTSLGISGKSLDFRSTTFESDRFVTVRETGNGVSSVAIVDLMNDNEVTRKNMGGDSAIMHPSQMVISVRANGTLVQIFNLDTKQKLKSFQLDEPVIYWSWLSEEVLGFVTANSLLTCNAFDGDVGRKPTRLASRHASLNNSQIINFVANKSLDWFAVVGIIQENGRIAGKVQLFSKARNISQAIDSHVAMFASLMLDGNTEPVQVFVTGNRNVSTGVGELRIIEIDHNMQANPVQYQKKTVDIFFPPDATNDFPLAVQVSEKYGIIYVLTKYGFIHLYELETGSNLFVNRITAESAFTATHYNNRNGIACINKKGQVLAVEIDRTQIVPYVLNKLSNVPLALTIATRGGLPGADELFQKQFNSLLDQGDYQNAAKVAASSQQLRTQTTINKLKNIQAPPGAISPILLYFSTLLDKGKLNKHETIELAKPVLQQDRKQLFEKWLKEDKLECSEELGDVVRPFDTTLALACYLRAKIHAKVITCLAELQQFDKILPYADKVGYQPNFVVLISDLLRSSPDKASDFATSLLQSPQTNSNLDVEKIADMFFSQNHVQQGTSFLLDALKGDTPDQGHLQTRVLEINLLHAPQVADAILGNNIFSHYDRPTIAGLCEKAGLYQRALENYTNIKDIKRCITHTSALPVDWLVGYFGKLNVQQSLACLRALMDADLDGNLQIVIQVASKFSDLIGSSVLIKLFEEYKSTEGLYYYLVSLVNLSDDEDVVFKYIQAAVRIGQFQEVQRVIKSSNAYDPERVKNFLKDSDLPDQLPLVIVCDRFDFVHDLVLYLYKTKKLNFVEVYVQQINPSKTPQVIAGLLDVDCDEQTIKNLLDSVKGQYSIEELTTEVEKRNRLKILLPILEETLNNGTQDQAVYNALAKIYIDSNNSPEKFLKENDQYDTLNVGLYCEKRDPYLAYIAYDKGTNDEALIRITNDNIMYKYQARYLLKRSALELWSVVLDEENIHRRQLVESIISVGIPELTDPEPVSITVQAFMNAGMKLELIELLEKIILEPSPFTDNQALQGLLMLSAIRYDPSKVSDYIEKLEHYDADEIAPMCVEAGLYEEAFEIYDKHERYDKALEVMVENIMSLDRAETYVEKIDKPEVWSQLGSAQLSGSRISESIDSYIKAQDPSNYENVINITEEVEKYDELIPYLIMARKTLKEPKIDGALIMAYAKLNKLNEIENLLNGNNVADLEDIGDQLVEAKNYKAAKLCYSSVSNYSKLATTLVYLKDYQAAVETARKASNVRVWCQVNSACIDNKEFRLAQICGLNLIVHAEELEELVAKYESNGYFDELISLFEAGLGLERAHMGMFTELAILYTKYDPPKTYEHLKLFWSRINIPKVIRATERAHLWQELIFLYAHYDEWDSAALTVIEKSADNFDHDYFKEIIVKVSNLEIYYRAINFYVKEHPTLLIDLLALLTPRLDIPRAMKIFTKSDNLPMIKPFLISVLPKNNSVVNQAYHDLMIEEEDYKALQNAVQSYDKFDQLGLAARLEKHDLIFFKKIAAQLYHRNKKWSKSLAILTENKLWKDAIDTAAISQNRQVAEDLLNYFVETGNNEGFVALLYSAYNLIRYDFVLELAWLNGLETLIKPYEISVKKEQFYNIQNLSKAVSKLSGKEADNAEQLLITNGSVDFQPAGF</sequence>
<dbReference type="InterPro" id="IPR016025">
    <property type="entry name" value="Clathrin_H-chain_N"/>
</dbReference>
<dbReference type="GO" id="GO:0006895">
    <property type="term" value="P:Golgi to endosome transport"/>
    <property type="evidence" value="ECO:0007669"/>
    <property type="project" value="EnsemblFungi"/>
</dbReference>
<gene>
    <name evidence="9" type="ordered locus">Ecym_1212</name>
</gene>
<dbReference type="SMART" id="SM00299">
    <property type="entry name" value="CLH"/>
    <property type="match status" value="7"/>
</dbReference>
<dbReference type="GO" id="GO:0071439">
    <property type="term" value="C:clathrin complex"/>
    <property type="evidence" value="ECO:0007669"/>
    <property type="project" value="EnsemblFungi"/>
</dbReference>
<dbReference type="eggNOG" id="KOG0985">
    <property type="taxonomic scope" value="Eukaryota"/>
</dbReference>
<dbReference type="GeneID" id="11471366"/>
<dbReference type="Proteomes" id="UP000006790">
    <property type="component" value="Chromosome 1"/>
</dbReference>
<evidence type="ECO:0000256" key="2">
    <source>
        <dbReference type="ARBA" id="ARBA00022737"/>
    </source>
</evidence>
<dbReference type="Pfam" id="PF00637">
    <property type="entry name" value="Clathrin"/>
    <property type="match status" value="7"/>
</dbReference>
<feature type="repeat" description="CHCR" evidence="7">
    <location>
        <begin position="1429"/>
        <end position="1572"/>
    </location>
</feature>
<organism evidence="9 10">
    <name type="scientific">Eremothecium cymbalariae (strain CBS 270.75 / DBVPG 7215 / KCTC 17166 / NRRL Y-17582)</name>
    <name type="common">Yeast</name>
    <dbReference type="NCBI Taxonomy" id="931890"/>
    <lineage>
        <taxon>Eukaryota</taxon>
        <taxon>Fungi</taxon>
        <taxon>Dikarya</taxon>
        <taxon>Ascomycota</taxon>
        <taxon>Saccharomycotina</taxon>
        <taxon>Saccharomycetes</taxon>
        <taxon>Saccharomycetales</taxon>
        <taxon>Saccharomycetaceae</taxon>
        <taxon>Eremothecium</taxon>
    </lineage>
</organism>